<gene>
    <name evidence="2" type="ORF">C7B64_12130</name>
</gene>
<reference evidence="2 3" key="1">
    <citation type="submission" date="2018-02" db="EMBL/GenBank/DDBJ databases">
        <authorList>
            <person name="Cohen D.B."/>
            <person name="Kent A.D."/>
        </authorList>
    </citation>
    <scope>NUCLEOTIDE SEQUENCE [LARGE SCALE GENOMIC DNA]</scope>
    <source>
        <strain evidence="2 3">CCAP 1448/3</strain>
    </source>
</reference>
<dbReference type="EMBL" id="PVWJ01000053">
    <property type="protein sequence ID" value="PSB02654.1"/>
    <property type="molecule type" value="Genomic_DNA"/>
</dbReference>
<dbReference type="OrthoDB" id="197283at2"/>
<keyword evidence="1" id="KW-1133">Transmembrane helix</keyword>
<dbReference type="RefSeq" id="WP_106288917.1">
    <property type="nucleotide sequence ID" value="NZ_CAWNTC010000046.1"/>
</dbReference>
<organism evidence="2 3">
    <name type="scientific">Merismopedia glauca CCAP 1448/3</name>
    <dbReference type="NCBI Taxonomy" id="1296344"/>
    <lineage>
        <taxon>Bacteria</taxon>
        <taxon>Bacillati</taxon>
        <taxon>Cyanobacteriota</taxon>
        <taxon>Cyanophyceae</taxon>
        <taxon>Synechococcales</taxon>
        <taxon>Merismopediaceae</taxon>
        <taxon>Merismopedia</taxon>
    </lineage>
</organism>
<reference evidence="2 3" key="2">
    <citation type="submission" date="2018-03" db="EMBL/GenBank/DDBJ databases">
        <title>The ancient ancestry and fast evolution of plastids.</title>
        <authorList>
            <person name="Moore K.R."/>
            <person name="Magnabosco C."/>
            <person name="Momper L."/>
            <person name="Gold D.A."/>
            <person name="Bosak T."/>
            <person name="Fournier G.P."/>
        </authorList>
    </citation>
    <scope>NUCLEOTIDE SEQUENCE [LARGE SCALE GENOMIC DNA]</scope>
    <source>
        <strain evidence="2 3">CCAP 1448/3</strain>
    </source>
</reference>
<dbReference type="InterPro" id="IPR009387">
    <property type="entry name" value="HigB-2"/>
</dbReference>
<dbReference type="AlphaFoldDB" id="A0A2T1C372"/>
<evidence type="ECO:0000313" key="2">
    <source>
        <dbReference type="EMBL" id="PSB02654.1"/>
    </source>
</evidence>
<dbReference type="Proteomes" id="UP000238762">
    <property type="component" value="Unassembled WGS sequence"/>
</dbReference>
<keyword evidence="1" id="KW-0812">Transmembrane</keyword>
<feature type="transmembrane region" description="Helical" evidence="1">
    <location>
        <begin position="77"/>
        <end position="94"/>
    </location>
</feature>
<dbReference type="Pfam" id="PF06296">
    <property type="entry name" value="RelE"/>
    <property type="match status" value="1"/>
</dbReference>
<protein>
    <submittedName>
        <fullName evidence="2">Addiction module antitoxin</fullName>
    </submittedName>
</protein>
<keyword evidence="1" id="KW-0472">Membrane</keyword>
<proteinExistence type="predicted"/>
<evidence type="ECO:0000313" key="3">
    <source>
        <dbReference type="Proteomes" id="UP000238762"/>
    </source>
</evidence>
<keyword evidence="3" id="KW-1185">Reference proteome</keyword>
<name>A0A2T1C372_9CYAN</name>
<comment type="caution">
    <text evidence="2">The sequence shown here is derived from an EMBL/GenBank/DDBJ whole genome shotgun (WGS) entry which is preliminary data.</text>
</comment>
<sequence length="126" mass="14134">MDEQPLIQVEAAPTFSRNLRALAKKYRSIQNDIQPIIEQLEQGELPGDRISGIGYAVFKLRVRNSDNQKGKSGGYRLIYYLKTAVAIILLTIYAKSEQVDLAADDIQSIIAEYDRCAGEGKKDEEI</sequence>
<evidence type="ECO:0000256" key="1">
    <source>
        <dbReference type="SAM" id="Phobius"/>
    </source>
</evidence>
<accession>A0A2T1C372</accession>